<gene>
    <name evidence="2" type="ORF">BN1095_2860002</name>
</gene>
<dbReference type="EMBL" id="LK932945">
    <property type="protein sequence ID" value="CDT07421.1"/>
    <property type="molecule type" value="Genomic_DNA"/>
</dbReference>
<accession>A0A069ALX1</accession>
<sequence length="94" mass="11338">MPFAEGTSRRWQCFGRHRRQRTRHPFPRTNRRHPGESVGIRHPAASPEPHSMPSERSEIRECATHLRRTRKPETICFRTTKCRHFQLWLAARRR</sequence>
<evidence type="ECO:0000256" key="1">
    <source>
        <dbReference type="SAM" id="MobiDB-lite"/>
    </source>
</evidence>
<proteinExistence type="predicted"/>
<feature type="compositionally biased region" description="Basic residues" evidence="1">
    <location>
        <begin position="15"/>
        <end position="32"/>
    </location>
</feature>
<feature type="region of interest" description="Disordered" evidence="1">
    <location>
        <begin position="1"/>
        <end position="58"/>
    </location>
</feature>
<evidence type="ECO:0000313" key="2">
    <source>
        <dbReference type="EMBL" id="CDT07421.1"/>
    </source>
</evidence>
<dbReference type="AlphaFoldDB" id="A0A069ALX1"/>
<organism evidence="2">
    <name type="scientific">Clostridioides difficile</name>
    <name type="common">Peptoclostridium difficile</name>
    <dbReference type="NCBI Taxonomy" id="1496"/>
    <lineage>
        <taxon>Bacteria</taxon>
        <taxon>Bacillati</taxon>
        <taxon>Bacillota</taxon>
        <taxon>Clostridia</taxon>
        <taxon>Peptostreptococcales</taxon>
        <taxon>Peptostreptococcaceae</taxon>
        <taxon>Clostridioides</taxon>
    </lineage>
</organism>
<name>A0A069ALX1_CLODI</name>
<reference evidence="2" key="1">
    <citation type="submission" date="2014-07" db="EMBL/GenBank/DDBJ databases">
        <authorList>
            <person name="Monot Marc"/>
        </authorList>
    </citation>
    <scope>NUCLEOTIDE SEQUENCE</scope>
    <source>
        <strain evidence="2">7032989</strain>
    </source>
</reference>
<protein>
    <submittedName>
        <fullName evidence="2">Uncharacterized protein</fullName>
    </submittedName>
</protein>